<accession>A0A2U1KTT6</accession>
<dbReference type="GO" id="GO:0005524">
    <property type="term" value="F:ATP binding"/>
    <property type="evidence" value="ECO:0007669"/>
    <property type="project" value="InterPro"/>
</dbReference>
<dbReference type="InterPro" id="IPR018162">
    <property type="entry name" value="Ala-tRNA-ligase_IIc_anticod-bd"/>
</dbReference>
<gene>
    <name evidence="2" type="ORF">CTI12_AA563830</name>
</gene>
<organism evidence="2 3">
    <name type="scientific">Artemisia annua</name>
    <name type="common">Sweet wormwood</name>
    <dbReference type="NCBI Taxonomy" id="35608"/>
    <lineage>
        <taxon>Eukaryota</taxon>
        <taxon>Viridiplantae</taxon>
        <taxon>Streptophyta</taxon>
        <taxon>Embryophyta</taxon>
        <taxon>Tracheophyta</taxon>
        <taxon>Spermatophyta</taxon>
        <taxon>Magnoliopsida</taxon>
        <taxon>eudicotyledons</taxon>
        <taxon>Gunneridae</taxon>
        <taxon>Pentapetalae</taxon>
        <taxon>asterids</taxon>
        <taxon>campanulids</taxon>
        <taxon>Asterales</taxon>
        <taxon>Asteraceae</taxon>
        <taxon>Asteroideae</taxon>
        <taxon>Anthemideae</taxon>
        <taxon>Artemisiinae</taxon>
        <taxon>Artemisia</taxon>
    </lineage>
</organism>
<dbReference type="Proteomes" id="UP000245207">
    <property type="component" value="Unassembled WGS sequence"/>
</dbReference>
<protein>
    <submittedName>
        <fullName evidence="2">Alanine-tRNA ligase, class IIc</fullName>
    </submittedName>
</protein>
<evidence type="ECO:0000313" key="2">
    <source>
        <dbReference type="EMBL" id="PWA40152.1"/>
    </source>
</evidence>
<dbReference type="AlphaFoldDB" id="A0A2U1KTT6"/>
<keyword evidence="3" id="KW-1185">Reference proteome</keyword>
<dbReference type="GO" id="GO:0004813">
    <property type="term" value="F:alanine-tRNA ligase activity"/>
    <property type="evidence" value="ECO:0007669"/>
    <property type="project" value="InterPro"/>
</dbReference>
<dbReference type="SUPFAM" id="SSF101353">
    <property type="entry name" value="Putative anticodon-binding domain of alanyl-tRNA synthetase (AlaRS)"/>
    <property type="match status" value="1"/>
</dbReference>
<name>A0A2U1KTT6_ARTAN</name>
<dbReference type="GO" id="GO:0006419">
    <property type="term" value="P:alanyl-tRNA aminoacylation"/>
    <property type="evidence" value="ECO:0007669"/>
    <property type="project" value="InterPro"/>
</dbReference>
<dbReference type="GO" id="GO:0005737">
    <property type="term" value="C:cytoplasm"/>
    <property type="evidence" value="ECO:0007669"/>
    <property type="project" value="InterPro"/>
</dbReference>
<feature type="domain" description="Alanyl-tRNA synthetase class IIc N-terminal" evidence="1">
    <location>
        <begin position="54"/>
        <end position="103"/>
    </location>
</feature>
<dbReference type="EMBL" id="PKPP01014016">
    <property type="protein sequence ID" value="PWA40152.1"/>
    <property type="molecule type" value="Genomic_DNA"/>
</dbReference>
<dbReference type="InterPro" id="IPR018164">
    <property type="entry name" value="Ala-tRNA-synth_IIc_N"/>
</dbReference>
<proteinExistence type="predicted"/>
<comment type="caution">
    <text evidence="2">The sequence shown here is derived from an EMBL/GenBank/DDBJ whole genome shotgun (WGS) entry which is preliminary data.</text>
</comment>
<dbReference type="STRING" id="35608.A0A2U1KTT6"/>
<sequence length="163" mass="18513">MWIDEPMPLVQVDMKTCSAPCYYVTATKGVNMFYDAFFAMQYVSYGREVLKAEQGFFNGYDAFVLWDTFGFPLDLTQLMAEERHLVVDIEDATSTLYKGMVATTNDKELVLEQYYYTSSVLEQVVTNGSKWVYTKWTKHASSQPEVNPVQNASKVPAMAAAMD</sequence>
<dbReference type="Pfam" id="PF01411">
    <property type="entry name" value="tRNA-synt_2c"/>
    <property type="match status" value="1"/>
</dbReference>
<evidence type="ECO:0000313" key="3">
    <source>
        <dbReference type="Proteomes" id="UP000245207"/>
    </source>
</evidence>
<evidence type="ECO:0000259" key="1">
    <source>
        <dbReference type="Pfam" id="PF01411"/>
    </source>
</evidence>
<reference evidence="2 3" key="1">
    <citation type="journal article" date="2018" name="Mol. Plant">
        <title>The genome of Artemisia annua provides insight into the evolution of Asteraceae family and artemisinin biosynthesis.</title>
        <authorList>
            <person name="Shen Q."/>
            <person name="Zhang L."/>
            <person name="Liao Z."/>
            <person name="Wang S."/>
            <person name="Yan T."/>
            <person name="Shi P."/>
            <person name="Liu M."/>
            <person name="Fu X."/>
            <person name="Pan Q."/>
            <person name="Wang Y."/>
            <person name="Lv Z."/>
            <person name="Lu X."/>
            <person name="Zhang F."/>
            <person name="Jiang W."/>
            <person name="Ma Y."/>
            <person name="Chen M."/>
            <person name="Hao X."/>
            <person name="Li L."/>
            <person name="Tang Y."/>
            <person name="Lv G."/>
            <person name="Zhou Y."/>
            <person name="Sun X."/>
            <person name="Brodelius P.E."/>
            <person name="Rose J.K.C."/>
            <person name="Tang K."/>
        </authorList>
    </citation>
    <scope>NUCLEOTIDE SEQUENCE [LARGE SCALE GENOMIC DNA]</scope>
    <source>
        <strain evidence="3">cv. Huhao1</strain>
        <tissue evidence="2">Leaf</tissue>
    </source>
</reference>
<keyword evidence="2" id="KW-0436">Ligase</keyword>
<dbReference type="OrthoDB" id="1932861at2759"/>